<protein>
    <submittedName>
        <fullName evidence="1">Uncharacterized protein</fullName>
    </submittedName>
</protein>
<evidence type="ECO:0000313" key="2">
    <source>
        <dbReference type="Proteomes" id="UP000000245"/>
    </source>
</evidence>
<accession>A5FTM4</accession>
<gene>
    <name evidence="1" type="ordered locus">Acry_3344</name>
</gene>
<dbReference type="HOGENOM" id="CLU_1912510_0_0_5"/>
<reference evidence="1 2" key="1">
    <citation type="submission" date="2007-05" db="EMBL/GenBank/DDBJ databases">
        <title>Complete sequence of plasmid2 pACRY02 of Acidiphilium cryptum JF-5.</title>
        <authorList>
            <consortium name="US DOE Joint Genome Institute"/>
            <person name="Copeland A."/>
            <person name="Lucas S."/>
            <person name="Lapidus A."/>
            <person name="Barry K."/>
            <person name="Detter J.C."/>
            <person name="Glavina del Rio T."/>
            <person name="Hammon N."/>
            <person name="Israni S."/>
            <person name="Dalin E."/>
            <person name="Tice H."/>
            <person name="Pitluck S."/>
            <person name="Sims D."/>
            <person name="Brettin T."/>
            <person name="Bruce D."/>
            <person name="Han C."/>
            <person name="Schmutz J."/>
            <person name="Larimer F."/>
            <person name="Land M."/>
            <person name="Hauser L."/>
            <person name="Kyrpides N."/>
            <person name="Kim E."/>
            <person name="Magnuson T."/>
            <person name="Richardson P."/>
        </authorList>
    </citation>
    <scope>NUCLEOTIDE SEQUENCE [LARGE SCALE GENOMIC DNA]</scope>
    <source>
        <strain evidence="2">JF-5</strain>
        <plasmid evidence="2">Plasmid pACRY02</plasmid>
    </source>
</reference>
<organism evidence="1 2">
    <name type="scientific">Acidiphilium cryptum (strain JF-5)</name>
    <dbReference type="NCBI Taxonomy" id="349163"/>
    <lineage>
        <taxon>Bacteria</taxon>
        <taxon>Pseudomonadati</taxon>
        <taxon>Pseudomonadota</taxon>
        <taxon>Alphaproteobacteria</taxon>
        <taxon>Acetobacterales</taxon>
        <taxon>Acidocellaceae</taxon>
        <taxon>Acidiphilium</taxon>
    </lineage>
</organism>
<keyword evidence="2" id="KW-1185">Reference proteome</keyword>
<dbReference type="KEGG" id="acr:Acry_3344"/>
<geneLocation type="plasmid" evidence="1 2">
    <name>pACRY02</name>
</geneLocation>
<dbReference type="Proteomes" id="UP000000245">
    <property type="component" value="Plasmid pACRY02"/>
</dbReference>
<proteinExistence type="predicted"/>
<sequence length="132" mass="14609">MPPGPLAYRLDRRELRLITPLSCHVLNRAKPVGQDRIGGDCLGLLSETYVEVDPGCLGRLLQPLPLNAYTVGHGEQLIERVRPHVAHDHAAERVADIVNENGYSGVPQAPPWKLASERICQITKTVSLIQYK</sequence>
<evidence type="ECO:0000313" key="1">
    <source>
        <dbReference type="EMBL" id="ABQ28956.1"/>
    </source>
</evidence>
<keyword evidence="1" id="KW-0614">Plasmid</keyword>
<dbReference type="EMBL" id="CP000690">
    <property type="protein sequence ID" value="ABQ28956.1"/>
    <property type="molecule type" value="Genomic_DNA"/>
</dbReference>
<dbReference type="AlphaFoldDB" id="A5FTM4"/>
<name>A5FTM4_ACICJ</name>